<dbReference type="AlphaFoldDB" id="A0A935Q3D6"/>
<evidence type="ECO:0000313" key="2">
    <source>
        <dbReference type="Proteomes" id="UP000697998"/>
    </source>
</evidence>
<evidence type="ECO:0000313" key="1">
    <source>
        <dbReference type="EMBL" id="MBK7677021.1"/>
    </source>
</evidence>
<reference evidence="1 2" key="1">
    <citation type="submission" date="2020-10" db="EMBL/GenBank/DDBJ databases">
        <title>Connecting structure to function with the recovery of over 1000 high-quality activated sludge metagenome-assembled genomes encoding full-length rRNA genes using long-read sequencing.</title>
        <authorList>
            <person name="Singleton C.M."/>
            <person name="Petriglieri F."/>
            <person name="Kristensen J.M."/>
            <person name="Kirkegaard R.H."/>
            <person name="Michaelsen T.Y."/>
            <person name="Andersen M.H."/>
            <person name="Karst S.M."/>
            <person name="Dueholm M.S."/>
            <person name="Nielsen P.H."/>
            <person name="Albertsen M."/>
        </authorList>
    </citation>
    <scope>NUCLEOTIDE SEQUENCE [LARGE SCALE GENOMIC DNA]</scope>
    <source>
        <strain evidence="1">EsbW_18-Q3-R4-48_BATAC.285</strain>
    </source>
</reference>
<comment type="caution">
    <text evidence="1">The sequence shown here is derived from an EMBL/GenBank/DDBJ whole genome shotgun (WGS) entry which is preliminary data.</text>
</comment>
<dbReference type="Proteomes" id="UP000697998">
    <property type="component" value="Unassembled WGS sequence"/>
</dbReference>
<protein>
    <submittedName>
        <fullName evidence="1">Uncharacterized protein</fullName>
    </submittedName>
</protein>
<accession>A0A935Q3D6</accession>
<dbReference type="EMBL" id="JADJMH010000031">
    <property type="protein sequence ID" value="MBK7677021.1"/>
    <property type="molecule type" value="Genomic_DNA"/>
</dbReference>
<name>A0A935Q3D6_9PROT</name>
<proteinExistence type="predicted"/>
<organism evidence="1 2">
    <name type="scientific">Candidatus Accumulibacter proximus</name>
    <dbReference type="NCBI Taxonomy" id="2954385"/>
    <lineage>
        <taxon>Bacteria</taxon>
        <taxon>Pseudomonadati</taxon>
        <taxon>Pseudomonadota</taxon>
        <taxon>Betaproteobacteria</taxon>
        <taxon>Candidatus Accumulibacter</taxon>
    </lineage>
</organism>
<sequence length="142" mass="16077">MTGAVQKKRASNEQHDLLFKRRVFGSDGRYSPWRSSVRNGRSYAYYVPQSKIAAGAAASELPRCPAGELEAEIIEYLRGRLRASASWLDSLPESVQQHPRYEEAAVLAILVNVDAAWDMLVFDVRRNLVQRMVGVSPWVRTR</sequence>
<gene>
    <name evidence="1" type="ORF">IPJ27_20980</name>
</gene>